<keyword evidence="5 6" id="KW-0949">S-adenosyl-L-methionine</keyword>
<protein>
    <recommendedName>
        <fullName evidence="6">Ribosomal RNA small subunit methyltransferase G</fullName>
        <ecNumber evidence="6">2.1.1.170</ecNumber>
    </recommendedName>
    <alternativeName>
        <fullName evidence="6">16S rRNA 7-methylguanosine methyltransferase</fullName>
        <shortName evidence="6">16S rRNA m7G methyltransferase</shortName>
    </alternativeName>
</protein>
<keyword evidence="3 6" id="KW-0489">Methyltransferase</keyword>
<keyword evidence="2 6" id="KW-0698">rRNA processing</keyword>
<dbReference type="Gene3D" id="3.40.50.150">
    <property type="entry name" value="Vaccinia Virus protein VP39"/>
    <property type="match status" value="1"/>
</dbReference>
<dbReference type="PIRSF" id="PIRSF003078">
    <property type="entry name" value="GidB"/>
    <property type="match status" value="1"/>
</dbReference>
<dbReference type="RefSeq" id="WP_150864324.1">
    <property type="nucleotide sequence ID" value="NZ_VYXP01000005.1"/>
</dbReference>
<dbReference type="InterPro" id="IPR003682">
    <property type="entry name" value="rRNA_ssu_MeTfrase_G"/>
</dbReference>
<dbReference type="GO" id="GO:0005829">
    <property type="term" value="C:cytosol"/>
    <property type="evidence" value="ECO:0007669"/>
    <property type="project" value="TreeGrafter"/>
</dbReference>
<feature type="binding site" evidence="6">
    <location>
        <position position="83"/>
    </location>
    <ligand>
        <name>S-adenosyl-L-methionine</name>
        <dbReference type="ChEBI" id="CHEBI:59789"/>
    </ligand>
</feature>
<feature type="binding site" evidence="6">
    <location>
        <begin position="129"/>
        <end position="130"/>
    </location>
    <ligand>
        <name>S-adenosyl-L-methionine</name>
        <dbReference type="ChEBI" id="CHEBI:59789"/>
    </ligand>
</feature>
<dbReference type="PANTHER" id="PTHR31760:SF0">
    <property type="entry name" value="S-ADENOSYL-L-METHIONINE-DEPENDENT METHYLTRANSFERASES SUPERFAMILY PROTEIN"/>
    <property type="match status" value="1"/>
</dbReference>
<organism evidence="7 8">
    <name type="scientific">Marinihelvus fidelis</name>
    <dbReference type="NCBI Taxonomy" id="2613842"/>
    <lineage>
        <taxon>Bacteria</taxon>
        <taxon>Pseudomonadati</taxon>
        <taxon>Pseudomonadota</taxon>
        <taxon>Gammaproteobacteria</taxon>
        <taxon>Chromatiales</taxon>
        <taxon>Wenzhouxiangellaceae</taxon>
        <taxon>Marinihelvus</taxon>
    </lineage>
</organism>
<dbReference type="EMBL" id="VYXP01000005">
    <property type="protein sequence ID" value="KAA9131648.1"/>
    <property type="molecule type" value="Genomic_DNA"/>
</dbReference>
<proteinExistence type="inferred from homology"/>
<name>A0A5N0TAD2_9GAMM</name>
<dbReference type="GO" id="GO:0070043">
    <property type="term" value="F:rRNA (guanine-N7-)-methyltransferase activity"/>
    <property type="evidence" value="ECO:0007669"/>
    <property type="project" value="UniProtKB-UniRule"/>
</dbReference>
<feature type="binding site" evidence="6">
    <location>
        <position position="144"/>
    </location>
    <ligand>
        <name>S-adenosyl-L-methionine</name>
        <dbReference type="ChEBI" id="CHEBI:59789"/>
    </ligand>
</feature>
<dbReference type="AlphaFoldDB" id="A0A5N0TAD2"/>
<dbReference type="Pfam" id="PF02527">
    <property type="entry name" value="GidB"/>
    <property type="match status" value="1"/>
</dbReference>
<dbReference type="PANTHER" id="PTHR31760">
    <property type="entry name" value="S-ADENOSYL-L-METHIONINE-DEPENDENT METHYLTRANSFERASES SUPERFAMILY PROTEIN"/>
    <property type="match status" value="1"/>
</dbReference>
<reference evidence="7 8" key="1">
    <citation type="submission" date="2019-09" db="EMBL/GenBank/DDBJ databases">
        <title>Wenzhouxiangella sp. Genome sequencing and assembly.</title>
        <authorList>
            <person name="Zhang R."/>
        </authorList>
    </citation>
    <scope>NUCLEOTIDE SEQUENCE [LARGE SCALE GENOMIC DNA]</scope>
    <source>
        <strain evidence="7 8">W260</strain>
    </source>
</reference>
<feature type="binding site" evidence="6">
    <location>
        <position position="78"/>
    </location>
    <ligand>
        <name>S-adenosyl-L-methionine</name>
        <dbReference type="ChEBI" id="CHEBI:59789"/>
    </ligand>
</feature>
<comment type="catalytic activity">
    <reaction evidence="6">
        <text>guanosine(527) in 16S rRNA + S-adenosyl-L-methionine = N(7)-methylguanosine(527) in 16S rRNA + S-adenosyl-L-homocysteine</text>
        <dbReference type="Rhea" id="RHEA:42732"/>
        <dbReference type="Rhea" id="RHEA-COMP:10209"/>
        <dbReference type="Rhea" id="RHEA-COMP:10210"/>
        <dbReference type="ChEBI" id="CHEBI:57856"/>
        <dbReference type="ChEBI" id="CHEBI:59789"/>
        <dbReference type="ChEBI" id="CHEBI:74269"/>
        <dbReference type="ChEBI" id="CHEBI:74480"/>
        <dbReference type="EC" id="2.1.1.170"/>
    </reaction>
</comment>
<dbReference type="HAMAP" id="MF_00074">
    <property type="entry name" value="16SrRNA_methyltr_G"/>
    <property type="match status" value="1"/>
</dbReference>
<dbReference type="InterPro" id="IPR029063">
    <property type="entry name" value="SAM-dependent_MTases_sf"/>
</dbReference>
<evidence type="ECO:0000313" key="8">
    <source>
        <dbReference type="Proteomes" id="UP000325372"/>
    </source>
</evidence>
<evidence type="ECO:0000256" key="4">
    <source>
        <dbReference type="ARBA" id="ARBA00022679"/>
    </source>
</evidence>
<evidence type="ECO:0000256" key="3">
    <source>
        <dbReference type="ARBA" id="ARBA00022603"/>
    </source>
</evidence>
<keyword evidence="8" id="KW-1185">Reference proteome</keyword>
<evidence type="ECO:0000256" key="5">
    <source>
        <dbReference type="ARBA" id="ARBA00022691"/>
    </source>
</evidence>
<dbReference type="SUPFAM" id="SSF53335">
    <property type="entry name" value="S-adenosyl-L-methionine-dependent methyltransferases"/>
    <property type="match status" value="1"/>
</dbReference>
<comment type="caution">
    <text evidence="6">Lacks conserved residue(s) required for the propagation of feature annotation.</text>
</comment>
<gene>
    <name evidence="6 7" type="primary">rsmG</name>
    <name evidence="7" type="ORF">F3N42_10065</name>
</gene>
<keyword evidence="1 6" id="KW-0963">Cytoplasm</keyword>
<comment type="caution">
    <text evidence="7">The sequence shown here is derived from an EMBL/GenBank/DDBJ whole genome shotgun (WGS) entry which is preliminary data.</text>
</comment>
<comment type="function">
    <text evidence="6">Specifically methylates the N7 position of guanine in position 527 of 16S rRNA.</text>
</comment>
<dbReference type="NCBIfam" id="TIGR00138">
    <property type="entry name" value="rsmG_gidB"/>
    <property type="match status" value="1"/>
</dbReference>
<dbReference type="Proteomes" id="UP000325372">
    <property type="component" value="Unassembled WGS sequence"/>
</dbReference>
<dbReference type="EC" id="2.1.1.170" evidence="6"/>
<sequence length="216" mass="23449">MDNHDERRRLEAGLDVLGLSPTPGQVDHLAGHLALIRKWSSAYNLVAPGELDHLVTRHTLDSLSILPHVGEGPLLDVGTGAGFPGLPLAIVRPADDHWLVDSAGKKIRFLANAARQLDLDNVHATHGRVERFSPAVEFSTITSRAFSSLTLFAETVRHLAGPDTRLLAMKGRLDPAEIDALPEWARLDGEPVRLLVPGLGAERHLVTLRLAPPDND</sequence>
<accession>A0A5N0TAD2</accession>
<comment type="similarity">
    <text evidence="6">Belongs to the methyltransferase superfamily. RNA methyltransferase RsmG family.</text>
</comment>
<comment type="subcellular location">
    <subcellularLocation>
        <location evidence="6">Cytoplasm</location>
    </subcellularLocation>
</comment>
<keyword evidence="4 6" id="KW-0808">Transferase</keyword>
<evidence type="ECO:0000256" key="2">
    <source>
        <dbReference type="ARBA" id="ARBA00022552"/>
    </source>
</evidence>
<evidence type="ECO:0000256" key="6">
    <source>
        <dbReference type="HAMAP-Rule" id="MF_00074"/>
    </source>
</evidence>
<evidence type="ECO:0000313" key="7">
    <source>
        <dbReference type="EMBL" id="KAA9131648.1"/>
    </source>
</evidence>
<evidence type="ECO:0000256" key="1">
    <source>
        <dbReference type="ARBA" id="ARBA00022490"/>
    </source>
</evidence>